<evidence type="ECO:0000313" key="6">
    <source>
        <dbReference type="EMBL" id="KAK2654623.1"/>
    </source>
</evidence>
<dbReference type="AlphaFoldDB" id="A0AAD9X8X2"/>
<dbReference type="Proteomes" id="UP001280121">
    <property type="component" value="Unassembled WGS sequence"/>
</dbReference>
<sequence>MELEKDQYKSATSIQVPHMKGGEGDNSYAKNSSWQRNGILKTMPLIQESIDGLFCNKSIPECLKFADMGCSSGPTGYLPTWQVIEALESMCHRLNNCKPPMLQVFLNDLPGNDFNTLFKSLPSFYERLKKEKGDEFEQCTFIAAVPGSFYGRLFPNNSLHLIFSSYSLNWLSQAPKGLISDTGFSLNKENIFMTETSHPSVREAYLDQFESDFTTFLISRWSELEAGGRMVLTFAVSDTKFHPCFFAPLGIAINDMVSEGLIEESKLESFNMPIYMPRDEEIRLVIEREGSFDIHQLQITFKENWVLSSENEDKGLDSDKYGRGKQVALRVRSAIEPVLVTHFGYAVMDDMFQRYSVKVIEYMETNAGFLETLVICLIKK</sequence>
<reference evidence="6" key="1">
    <citation type="journal article" date="2023" name="Plant J.">
        <title>Genome sequences and population genomics provide insights into the demographic history, inbreeding, and mutation load of two 'living fossil' tree species of Dipteronia.</title>
        <authorList>
            <person name="Feng Y."/>
            <person name="Comes H.P."/>
            <person name="Chen J."/>
            <person name="Zhu S."/>
            <person name="Lu R."/>
            <person name="Zhang X."/>
            <person name="Li P."/>
            <person name="Qiu J."/>
            <person name="Olsen K.M."/>
            <person name="Qiu Y."/>
        </authorList>
    </citation>
    <scope>NUCLEOTIDE SEQUENCE</scope>
    <source>
        <strain evidence="6">KIB01</strain>
    </source>
</reference>
<keyword evidence="2" id="KW-0808">Transferase</keyword>
<dbReference type="PANTHER" id="PTHR31009">
    <property type="entry name" value="S-ADENOSYL-L-METHIONINE:CARBOXYL METHYLTRANSFERASE FAMILY PROTEIN"/>
    <property type="match status" value="1"/>
</dbReference>
<keyword evidence="7" id="KW-1185">Reference proteome</keyword>
<comment type="caution">
    <text evidence="6">The sequence shown here is derived from an EMBL/GenBank/DDBJ whole genome shotgun (WGS) entry which is preliminary data.</text>
</comment>
<dbReference type="Gene3D" id="3.40.50.150">
    <property type="entry name" value="Vaccinia Virus protein VP39"/>
    <property type="match status" value="1"/>
</dbReference>
<dbReference type="InterPro" id="IPR005299">
    <property type="entry name" value="MeTrfase_7"/>
</dbReference>
<evidence type="ECO:0000256" key="5">
    <source>
        <dbReference type="SAM" id="MobiDB-lite"/>
    </source>
</evidence>
<evidence type="ECO:0000256" key="3">
    <source>
        <dbReference type="ARBA" id="ARBA00022723"/>
    </source>
</evidence>
<evidence type="ECO:0000256" key="4">
    <source>
        <dbReference type="ARBA" id="ARBA00022842"/>
    </source>
</evidence>
<accession>A0AAD9X8X2</accession>
<proteinExistence type="predicted"/>
<keyword evidence="1" id="KW-0489">Methyltransferase</keyword>
<dbReference type="InterPro" id="IPR029063">
    <property type="entry name" value="SAM-dependent_MTases_sf"/>
</dbReference>
<dbReference type="GO" id="GO:0032259">
    <property type="term" value="P:methylation"/>
    <property type="evidence" value="ECO:0007669"/>
    <property type="project" value="UniProtKB-KW"/>
</dbReference>
<dbReference type="Pfam" id="PF03492">
    <property type="entry name" value="Methyltransf_7"/>
    <property type="match status" value="1"/>
</dbReference>
<dbReference type="Gene3D" id="1.10.1200.270">
    <property type="entry name" value="Methyltransferase, alpha-helical capping domain"/>
    <property type="match status" value="1"/>
</dbReference>
<name>A0AAD9X8X2_9ROSI</name>
<keyword evidence="3" id="KW-0479">Metal-binding</keyword>
<organism evidence="6 7">
    <name type="scientific">Dipteronia dyeriana</name>
    <dbReference type="NCBI Taxonomy" id="168575"/>
    <lineage>
        <taxon>Eukaryota</taxon>
        <taxon>Viridiplantae</taxon>
        <taxon>Streptophyta</taxon>
        <taxon>Embryophyta</taxon>
        <taxon>Tracheophyta</taxon>
        <taxon>Spermatophyta</taxon>
        <taxon>Magnoliopsida</taxon>
        <taxon>eudicotyledons</taxon>
        <taxon>Gunneridae</taxon>
        <taxon>Pentapetalae</taxon>
        <taxon>rosids</taxon>
        <taxon>malvids</taxon>
        <taxon>Sapindales</taxon>
        <taxon>Sapindaceae</taxon>
        <taxon>Hippocastanoideae</taxon>
        <taxon>Acereae</taxon>
        <taxon>Dipteronia</taxon>
    </lineage>
</organism>
<dbReference type="GO" id="GO:0046872">
    <property type="term" value="F:metal ion binding"/>
    <property type="evidence" value="ECO:0007669"/>
    <property type="project" value="UniProtKB-KW"/>
</dbReference>
<gene>
    <name evidence="6" type="ORF">Ddye_014479</name>
</gene>
<dbReference type="InterPro" id="IPR042086">
    <property type="entry name" value="MeTrfase_capping"/>
</dbReference>
<evidence type="ECO:0000256" key="2">
    <source>
        <dbReference type="ARBA" id="ARBA00022679"/>
    </source>
</evidence>
<feature type="region of interest" description="Disordered" evidence="5">
    <location>
        <begin position="1"/>
        <end position="30"/>
    </location>
</feature>
<dbReference type="SUPFAM" id="SSF53335">
    <property type="entry name" value="S-adenosyl-L-methionine-dependent methyltransferases"/>
    <property type="match status" value="1"/>
</dbReference>
<keyword evidence="4" id="KW-0460">Magnesium</keyword>
<dbReference type="EMBL" id="JANJYI010000004">
    <property type="protein sequence ID" value="KAK2654623.1"/>
    <property type="molecule type" value="Genomic_DNA"/>
</dbReference>
<evidence type="ECO:0000256" key="1">
    <source>
        <dbReference type="ARBA" id="ARBA00022603"/>
    </source>
</evidence>
<dbReference type="GO" id="GO:0008168">
    <property type="term" value="F:methyltransferase activity"/>
    <property type="evidence" value="ECO:0007669"/>
    <property type="project" value="UniProtKB-KW"/>
</dbReference>
<protein>
    <submittedName>
        <fullName evidence="6">Uncharacterized protein</fullName>
    </submittedName>
</protein>
<evidence type="ECO:0000313" key="7">
    <source>
        <dbReference type="Proteomes" id="UP001280121"/>
    </source>
</evidence>